<dbReference type="Proteomes" id="UP001500603">
    <property type="component" value="Unassembled WGS sequence"/>
</dbReference>
<evidence type="ECO:0000256" key="1">
    <source>
        <dbReference type="SAM" id="MobiDB-lite"/>
    </source>
</evidence>
<gene>
    <name evidence="2" type="ORF">GCM10023318_49920</name>
</gene>
<protein>
    <submittedName>
        <fullName evidence="2">Uncharacterized protein</fullName>
    </submittedName>
</protein>
<reference evidence="3" key="1">
    <citation type="journal article" date="2019" name="Int. J. Syst. Evol. Microbiol.">
        <title>The Global Catalogue of Microorganisms (GCM) 10K type strain sequencing project: providing services to taxonomists for standard genome sequencing and annotation.</title>
        <authorList>
            <consortium name="The Broad Institute Genomics Platform"/>
            <consortium name="The Broad Institute Genome Sequencing Center for Infectious Disease"/>
            <person name="Wu L."/>
            <person name="Ma J."/>
        </authorList>
    </citation>
    <scope>NUCLEOTIDE SEQUENCE [LARGE SCALE GENOMIC DNA]</scope>
    <source>
        <strain evidence="3">JCM 18298</strain>
    </source>
</reference>
<evidence type="ECO:0000313" key="3">
    <source>
        <dbReference type="Proteomes" id="UP001500603"/>
    </source>
</evidence>
<sequence>MLVTVATPRLDPLGLDLGYLCHVDIEGMAPAPIRLQSNASTPGRALALVLRKVTDKLGIEMSDFLSDALVGITHPRQQRRSARASVSRNVTMNHRSAPVELR</sequence>
<feature type="region of interest" description="Disordered" evidence="1">
    <location>
        <begin position="76"/>
        <end position="102"/>
    </location>
</feature>
<comment type="caution">
    <text evidence="2">The sequence shown here is derived from an EMBL/GenBank/DDBJ whole genome shotgun (WGS) entry which is preliminary data.</text>
</comment>
<accession>A0ABP9KW24</accession>
<organism evidence="2 3">
    <name type="scientific">Nocardia callitridis</name>
    <dbReference type="NCBI Taxonomy" id="648753"/>
    <lineage>
        <taxon>Bacteria</taxon>
        <taxon>Bacillati</taxon>
        <taxon>Actinomycetota</taxon>
        <taxon>Actinomycetes</taxon>
        <taxon>Mycobacteriales</taxon>
        <taxon>Nocardiaceae</taxon>
        <taxon>Nocardia</taxon>
    </lineage>
</organism>
<evidence type="ECO:0000313" key="2">
    <source>
        <dbReference type="EMBL" id="GAA5064225.1"/>
    </source>
</evidence>
<keyword evidence="3" id="KW-1185">Reference proteome</keyword>
<name>A0ABP9KW24_9NOCA</name>
<dbReference type="EMBL" id="BAABJM010000006">
    <property type="protein sequence ID" value="GAA5064225.1"/>
    <property type="molecule type" value="Genomic_DNA"/>
</dbReference>
<proteinExistence type="predicted"/>